<evidence type="ECO:0000313" key="5">
    <source>
        <dbReference type="Proteomes" id="UP001178888"/>
    </source>
</evidence>
<dbReference type="AlphaFoldDB" id="A0A4V3ATB3"/>
<feature type="transmembrane region" description="Helical" evidence="1">
    <location>
        <begin position="133"/>
        <end position="158"/>
    </location>
</feature>
<protein>
    <recommendedName>
        <fullName evidence="6">ABC-2 family transporter protein</fullName>
    </recommendedName>
</protein>
<proteinExistence type="predicted"/>
<evidence type="ECO:0008006" key="6">
    <source>
        <dbReference type="Google" id="ProtNLM"/>
    </source>
</evidence>
<sequence length="258" mass="29575">MNNIEMDKEIKEFLDSYKVDFPNEEEMEASIEYIMSNVKPIETRAFVFQKRARSLIVNCTREMLNFGLLFWGLNGMFVLLGVISLIQLRANPYITVFTLAPLPFIVGIFEILKSKDEGLIELEMTLKYNTQQIFVSRLLVVGGFNLLINLTISFISSIVNPDIIYTRLLMSWTVPFVAVSGLAFLFAMKTKGNVASGILLAVWFAVCYGMMQVEAVREILLNMNIREMIGILLVGVFLWAFQIMKIKRMEMRGEIYET</sequence>
<reference evidence="3 4" key="1">
    <citation type="submission" date="2019-03" db="EMBL/GenBank/DDBJ databases">
        <title>Bacillus niacini sp. nov. a Nicotinate-Metabolizing Mesophile Isolated from Soil.</title>
        <authorList>
            <person name="Zhang G."/>
        </authorList>
    </citation>
    <scope>NUCLEOTIDE SEQUENCE [LARGE SCALE GENOMIC DNA]</scope>
    <source>
        <strain evidence="3 4">WN066</strain>
    </source>
</reference>
<dbReference type="EMBL" id="SMYO01000010">
    <property type="protein sequence ID" value="TDK59127.1"/>
    <property type="molecule type" value="Genomic_DNA"/>
</dbReference>
<keyword evidence="1" id="KW-0472">Membrane</keyword>
<organism evidence="3 4">
    <name type="scientific">Bacillus salipaludis</name>
    <dbReference type="NCBI Taxonomy" id="2547811"/>
    <lineage>
        <taxon>Bacteria</taxon>
        <taxon>Bacillati</taxon>
        <taxon>Bacillota</taxon>
        <taxon>Bacilli</taxon>
        <taxon>Bacillales</taxon>
        <taxon>Bacillaceae</taxon>
        <taxon>Bacillus</taxon>
    </lineage>
</organism>
<feature type="transmembrane region" description="Helical" evidence="1">
    <location>
        <begin position="223"/>
        <end position="241"/>
    </location>
</feature>
<evidence type="ECO:0000313" key="4">
    <source>
        <dbReference type="Proteomes" id="UP000295132"/>
    </source>
</evidence>
<feature type="transmembrane region" description="Helical" evidence="1">
    <location>
        <begin position="164"/>
        <end position="187"/>
    </location>
</feature>
<feature type="transmembrane region" description="Helical" evidence="1">
    <location>
        <begin position="194"/>
        <end position="211"/>
    </location>
</feature>
<dbReference type="RefSeq" id="WP_133337499.1">
    <property type="nucleotide sequence ID" value="NZ_JAVGVR010000001.1"/>
</dbReference>
<feature type="transmembrane region" description="Helical" evidence="1">
    <location>
        <begin position="92"/>
        <end position="112"/>
    </location>
</feature>
<keyword evidence="1" id="KW-1133">Transmembrane helix</keyword>
<evidence type="ECO:0000313" key="3">
    <source>
        <dbReference type="EMBL" id="TDK59127.1"/>
    </source>
</evidence>
<keyword evidence="1" id="KW-0812">Transmembrane</keyword>
<evidence type="ECO:0000256" key="1">
    <source>
        <dbReference type="SAM" id="Phobius"/>
    </source>
</evidence>
<accession>A0A4V3ATB3</accession>
<gene>
    <name evidence="3" type="ORF">E2K98_20720</name>
    <name evidence="2" type="ORF">RCG21_06785</name>
</gene>
<dbReference type="Proteomes" id="UP000295132">
    <property type="component" value="Unassembled WGS sequence"/>
</dbReference>
<dbReference type="EMBL" id="JAVGVR010000001">
    <property type="protein sequence ID" value="MDQ6596102.1"/>
    <property type="molecule type" value="Genomic_DNA"/>
</dbReference>
<keyword evidence="5" id="KW-1185">Reference proteome</keyword>
<dbReference type="Proteomes" id="UP001178888">
    <property type="component" value="Unassembled WGS sequence"/>
</dbReference>
<comment type="caution">
    <text evidence="3">The sequence shown here is derived from an EMBL/GenBank/DDBJ whole genome shotgun (WGS) entry which is preliminary data.</text>
</comment>
<name>A0A4V3ATB3_9BACI</name>
<evidence type="ECO:0000313" key="2">
    <source>
        <dbReference type="EMBL" id="MDQ6596102.1"/>
    </source>
</evidence>
<feature type="transmembrane region" description="Helical" evidence="1">
    <location>
        <begin position="63"/>
        <end position="86"/>
    </location>
</feature>
<reference evidence="2" key="2">
    <citation type="submission" date="2023-08" db="EMBL/GenBank/DDBJ databases">
        <title>Nitrogen cycling bacteria in agricultural field soils.</title>
        <authorList>
            <person name="Jang J."/>
        </authorList>
    </citation>
    <scope>NUCLEOTIDE SEQUENCE</scope>
    <source>
        <strain evidence="2">PS3-36</strain>
    </source>
</reference>